<dbReference type="Proteomes" id="UP001344658">
    <property type="component" value="Unassembled WGS sequence"/>
</dbReference>
<evidence type="ECO:0000313" key="2">
    <source>
        <dbReference type="Proteomes" id="UP001344658"/>
    </source>
</evidence>
<protein>
    <submittedName>
        <fullName evidence="1">Aroma-sacti cluster domain-containing protein</fullName>
    </submittedName>
</protein>
<dbReference type="InterPro" id="IPR054632">
    <property type="entry name" value="Aroma_sacti_dom"/>
</dbReference>
<gene>
    <name evidence="1" type="ORF">V2S66_32795</name>
</gene>
<dbReference type="RefSeq" id="WP_330800466.1">
    <property type="nucleotide sequence ID" value="NZ_JAZEWV010000052.1"/>
</dbReference>
<evidence type="ECO:0000313" key="1">
    <source>
        <dbReference type="EMBL" id="MEE4546729.1"/>
    </source>
</evidence>
<dbReference type="EMBL" id="JAZEWV010000052">
    <property type="protein sequence ID" value="MEE4546729.1"/>
    <property type="molecule type" value="Genomic_DNA"/>
</dbReference>
<name>A0ABU7PLL6_9ACTN</name>
<sequence length="64" mass="6938">MESHDPLRVLAQAGIPTDGLTPGQRAILSSLAPDEVETLIRVKQQMDEHAPEVEAHSMVGGLFF</sequence>
<dbReference type="NCBIfam" id="NF045560">
    <property type="entry name" value="aroma_sacti_dom"/>
    <property type="match status" value="1"/>
</dbReference>
<organism evidence="1 2">
    <name type="scientific">Actinacidiphila polyblastidii</name>
    <dbReference type="NCBI Taxonomy" id="3110430"/>
    <lineage>
        <taxon>Bacteria</taxon>
        <taxon>Bacillati</taxon>
        <taxon>Actinomycetota</taxon>
        <taxon>Actinomycetes</taxon>
        <taxon>Kitasatosporales</taxon>
        <taxon>Streptomycetaceae</taxon>
        <taxon>Actinacidiphila</taxon>
    </lineage>
</organism>
<reference evidence="1 2" key="1">
    <citation type="submission" date="2023-12" db="EMBL/GenBank/DDBJ databases">
        <title>Streptomyces sp. V4-01.</title>
        <authorList>
            <person name="Somphong A."/>
            <person name="Phongsopitanun W."/>
        </authorList>
    </citation>
    <scope>NUCLEOTIDE SEQUENCE [LARGE SCALE GENOMIC DNA]</scope>
    <source>
        <strain evidence="1 2">V4-01</strain>
    </source>
</reference>
<proteinExistence type="predicted"/>
<comment type="caution">
    <text evidence="1">The sequence shown here is derived from an EMBL/GenBank/DDBJ whole genome shotgun (WGS) entry which is preliminary data.</text>
</comment>
<keyword evidence="2" id="KW-1185">Reference proteome</keyword>
<accession>A0ABU7PLL6</accession>